<evidence type="ECO:0000256" key="5">
    <source>
        <dbReference type="SAM" id="Phobius"/>
    </source>
</evidence>
<dbReference type="GO" id="GO:0016020">
    <property type="term" value="C:membrane"/>
    <property type="evidence" value="ECO:0007669"/>
    <property type="project" value="UniProtKB-SubCell"/>
</dbReference>
<organism evidence="6 7">
    <name type="scientific">Helcococcus ovis</name>
    <dbReference type="NCBI Taxonomy" id="72026"/>
    <lineage>
        <taxon>Bacteria</taxon>
        <taxon>Bacillati</taxon>
        <taxon>Bacillota</taxon>
        <taxon>Tissierellia</taxon>
        <taxon>Tissierellales</taxon>
        <taxon>Peptoniphilaceae</taxon>
        <taxon>Helcococcus</taxon>
    </lineage>
</organism>
<gene>
    <name evidence="6" type="ORF">EQF91_05915</name>
</gene>
<keyword evidence="4 5" id="KW-0472">Membrane</keyword>
<keyword evidence="7" id="KW-1185">Reference proteome</keyword>
<dbReference type="Proteomes" id="UP000297454">
    <property type="component" value="Unassembled WGS sequence"/>
</dbReference>
<dbReference type="InterPro" id="IPR045863">
    <property type="entry name" value="CorA_TM1_TM2"/>
</dbReference>
<dbReference type="InterPro" id="IPR002523">
    <property type="entry name" value="MgTranspt_CorA/ZnTranspt_ZntB"/>
</dbReference>
<keyword evidence="2 5" id="KW-0812">Transmembrane</keyword>
<feature type="transmembrane region" description="Helical" evidence="5">
    <location>
        <begin position="7"/>
        <end position="28"/>
    </location>
</feature>
<evidence type="ECO:0000256" key="4">
    <source>
        <dbReference type="ARBA" id="ARBA00023136"/>
    </source>
</evidence>
<protein>
    <recommendedName>
        <fullName evidence="8">Magnesium transporter CorA family protein</fullName>
    </recommendedName>
</protein>
<evidence type="ECO:0000313" key="6">
    <source>
        <dbReference type="EMBL" id="TFF65385.1"/>
    </source>
</evidence>
<dbReference type="Gene3D" id="1.20.58.340">
    <property type="entry name" value="Magnesium transport protein CorA, transmembrane region"/>
    <property type="match status" value="1"/>
</dbReference>
<evidence type="ECO:0000256" key="1">
    <source>
        <dbReference type="ARBA" id="ARBA00004141"/>
    </source>
</evidence>
<evidence type="ECO:0000313" key="7">
    <source>
        <dbReference type="Proteomes" id="UP000297454"/>
    </source>
</evidence>
<evidence type="ECO:0000256" key="2">
    <source>
        <dbReference type="ARBA" id="ARBA00022692"/>
    </source>
</evidence>
<dbReference type="AlphaFoldDB" id="A0A4R9C3C7"/>
<comment type="caution">
    <text evidence="6">The sequence shown here is derived from an EMBL/GenBank/DDBJ whole genome shotgun (WGS) entry which is preliminary data.</text>
</comment>
<dbReference type="GO" id="GO:0046873">
    <property type="term" value="F:metal ion transmembrane transporter activity"/>
    <property type="evidence" value="ECO:0007669"/>
    <property type="project" value="InterPro"/>
</dbReference>
<keyword evidence="3 5" id="KW-1133">Transmembrane helix</keyword>
<reference evidence="6 7" key="1">
    <citation type="submission" date="2019-01" db="EMBL/GenBank/DDBJ databases">
        <title>Draft Genome Sequences of Helcococcus ovis Strains Isolated from the Uterus and Vagina of Dairy Cows with Metritis.</title>
        <authorList>
            <person name="Cunha F."/>
            <person name="Jeon S.J."/>
            <person name="Kutzer P."/>
            <person name="Galvao K.N."/>
        </authorList>
    </citation>
    <scope>NUCLEOTIDE SEQUENCE [LARGE SCALE GENOMIC DNA]</scope>
    <source>
        <strain evidence="6 7">KG-37</strain>
    </source>
</reference>
<name>A0A4R9C3C7_9FIRM</name>
<accession>A0A4R9C3C7</accession>
<evidence type="ECO:0008006" key="8">
    <source>
        <dbReference type="Google" id="ProtNLM"/>
    </source>
</evidence>
<evidence type="ECO:0000256" key="3">
    <source>
        <dbReference type="ARBA" id="ARBA00022989"/>
    </source>
</evidence>
<dbReference type="EMBL" id="SCFR01000020">
    <property type="protein sequence ID" value="TFF65385.1"/>
    <property type="molecule type" value="Genomic_DNA"/>
</dbReference>
<feature type="transmembrane region" description="Helical" evidence="5">
    <location>
        <begin position="34"/>
        <end position="54"/>
    </location>
</feature>
<dbReference type="Pfam" id="PF01544">
    <property type="entry name" value="CorA"/>
    <property type="match status" value="1"/>
</dbReference>
<comment type="subcellular location">
    <subcellularLocation>
        <location evidence="1">Membrane</location>
        <topology evidence="1">Multi-pass membrane protein</topology>
    </subcellularLocation>
</comment>
<dbReference type="SUPFAM" id="SSF144083">
    <property type="entry name" value="Magnesium transport protein CorA, transmembrane region"/>
    <property type="match status" value="1"/>
</dbReference>
<sequence>MNTIMKVLTSVSIVMTVPTIIGGLLGINTANLPFAFWYLILISFGLSFLIIYLLKKNDYL</sequence>
<proteinExistence type="predicted"/>